<keyword evidence="3" id="KW-0804">Transcription</keyword>
<keyword evidence="6" id="KW-0067">ATP-binding</keyword>
<protein>
    <submittedName>
        <fullName evidence="6">DNA-binding CsgD family transcriptional regulator/energy-coupling factor transporter ATP-binding protein EcfA2</fullName>
    </submittedName>
</protein>
<keyword evidence="6" id="KW-0547">Nucleotide-binding</keyword>
<dbReference type="AlphaFoldDB" id="A0A7W4UM39"/>
<dbReference type="SUPFAM" id="SSF52540">
    <property type="entry name" value="P-loop containing nucleoside triphosphate hydrolases"/>
    <property type="match status" value="1"/>
</dbReference>
<dbReference type="GO" id="GO:0005524">
    <property type="term" value="F:ATP binding"/>
    <property type="evidence" value="ECO:0007669"/>
    <property type="project" value="UniProtKB-KW"/>
</dbReference>
<evidence type="ECO:0000313" key="7">
    <source>
        <dbReference type="Proteomes" id="UP000545286"/>
    </source>
</evidence>
<dbReference type="SUPFAM" id="SSF46894">
    <property type="entry name" value="C-terminal effector domain of the bipartite response regulators"/>
    <property type="match status" value="1"/>
</dbReference>
<evidence type="ECO:0000313" key="6">
    <source>
        <dbReference type="EMBL" id="MBB2956352.1"/>
    </source>
</evidence>
<dbReference type="InterPro" id="IPR027417">
    <property type="entry name" value="P-loop_NTPase"/>
</dbReference>
<feature type="region of interest" description="Disordered" evidence="4">
    <location>
        <begin position="115"/>
        <end position="141"/>
    </location>
</feature>
<dbReference type="CDD" id="cd06170">
    <property type="entry name" value="LuxR_C_like"/>
    <property type="match status" value="1"/>
</dbReference>
<dbReference type="InterPro" id="IPR000792">
    <property type="entry name" value="Tscrpt_reg_LuxR_C"/>
</dbReference>
<comment type="caution">
    <text evidence="6">The sequence shown here is derived from an EMBL/GenBank/DDBJ whole genome shotgun (WGS) entry which is preliminary data.</text>
</comment>
<keyword evidence="7" id="KW-1185">Reference proteome</keyword>
<name>A0A7W4UM39_9MICO</name>
<dbReference type="Proteomes" id="UP000545286">
    <property type="component" value="Unassembled WGS sequence"/>
</dbReference>
<keyword evidence="2 6" id="KW-0238">DNA-binding</keyword>
<dbReference type="PROSITE" id="PS50043">
    <property type="entry name" value="HTH_LUXR_2"/>
    <property type="match status" value="1"/>
</dbReference>
<accession>A0A7W4UM39</accession>
<dbReference type="EMBL" id="JACHWJ010000001">
    <property type="protein sequence ID" value="MBB2956352.1"/>
    <property type="molecule type" value="Genomic_DNA"/>
</dbReference>
<dbReference type="GO" id="GO:0006355">
    <property type="term" value="P:regulation of DNA-templated transcription"/>
    <property type="evidence" value="ECO:0007669"/>
    <property type="project" value="InterPro"/>
</dbReference>
<dbReference type="PANTHER" id="PTHR44688">
    <property type="entry name" value="DNA-BINDING TRANSCRIPTIONAL ACTIVATOR DEVR_DOSR"/>
    <property type="match status" value="1"/>
</dbReference>
<feature type="compositionally biased region" description="Low complexity" evidence="4">
    <location>
        <begin position="115"/>
        <end position="138"/>
    </location>
</feature>
<dbReference type="RefSeq" id="WP_183622800.1">
    <property type="nucleotide sequence ID" value="NZ_JACHWJ010000001.1"/>
</dbReference>
<evidence type="ECO:0000256" key="2">
    <source>
        <dbReference type="ARBA" id="ARBA00023125"/>
    </source>
</evidence>
<dbReference type="InterPro" id="IPR016032">
    <property type="entry name" value="Sig_transdc_resp-reg_C-effctor"/>
</dbReference>
<dbReference type="Pfam" id="PF00196">
    <property type="entry name" value="GerE"/>
    <property type="match status" value="1"/>
</dbReference>
<dbReference type="GO" id="GO:0003677">
    <property type="term" value="F:DNA binding"/>
    <property type="evidence" value="ECO:0007669"/>
    <property type="project" value="UniProtKB-KW"/>
</dbReference>
<dbReference type="SMART" id="SM00421">
    <property type="entry name" value="HTH_LUXR"/>
    <property type="match status" value="1"/>
</dbReference>
<evidence type="ECO:0000256" key="3">
    <source>
        <dbReference type="ARBA" id="ARBA00023163"/>
    </source>
</evidence>
<sequence length="850" mass="92227">MSSSTLSGDQRVGEPWQIADRSRLSSLALDGHAMTFVVGMPGSGRTTLLRQMQGKLEATGEAIRWCASRSELQRVLADLADGSDPQRLAVFFDDVIVAQDDELWEQVKLVSLPSDAGTDAGTGADTDTDTNSNTGTAAEANREPSGVRFFISSLSMPDWAYTLGRNGVVILPRELAFDASEISEVLALNEPGAPAALRMQLLDVLAGHPLTTRIALERFRAGANAEGWSVVSGTSSAAITLQELRRFDPVELERVDGVRMMRAMSVLRRFTREDLHLLAPEITGDHWFDQLASSPYGTTEINPISLDVEFVWHADTFGRLSAERSPQEVRALAARAVASFLGEGNVMQRLFLALRARTWGEVESIAQRHFRTIYEYAPRETVEEMLQAPASVLTRLVSTHLLIALFRWRRFGSTRGVLHSLRESSIATTRIAASDPVGLFSQVTSHSLATAFGGDRVAAERCLRDAKTLIRDAEGKLLGALYSSPIARGRFAADCLVLIWAATLADDLPFALELAEIAAEHGESYNRTDRDALRHIEIIGVICGVRQTDSDKLTGGSLPGFADCFDLLDNGEEATARDLARQLRDLPRAVLPHDTGASVRILMEALVGDEDPIAEVDELLELSAASWRDGLPSTLLTLAATTFYITRGQSVRAQKAADYAGAEGDCYISLSRALVELANGRPGEALVHAEASLADDKIAPRFASIGRTLAALSMLRLGNLDAAANRIATTATQCLDDRNARFALRFATTSDAALMLSINDKLPKRIASLLVVSANDSRPLSDSTVGEELSSAEIEVLRLVGRNWTNAQIAAQRFVSVHTVRAQLRSVFRKLGASDRRSAVAAAERRGLLD</sequence>
<feature type="domain" description="HTH luxR-type" evidence="5">
    <location>
        <begin position="782"/>
        <end position="847"/>
    </location>
</feature>
<proteinExistence type="predicted"/>
<organism evidence="6 7">
    <name type="scientific">Pseudoclavibacter helvolus</name>
    <dbReference type="NCBI Taxonomy" id="255205"/>
    <lineage>
        <taxon>Bacteria</taxon>
        <taxon>Bacillati</taxon>
        <taxon>Actinomycetota</taxon>
        <taxon>Actinomycetes</taxon>
        <taxon>Micrococcales</taxon>
        <taxon>Microbacteriaceae</taxon>
        <taxon>Pseudoclavibacter</taxon>
    </lineage>
</organism>
<dbReference type="InterPro" id="IPR036388">
    <property type="entry name" value="WH-like_DNA-bd_sf"/>
</dbReference>
<evidence type="ECO:0000259" key="5">
    <source>
        <dbReference type="PROSITE" id="PS50043"/>
    </source>
</evidence>
<evidence type="ECO:0000256" key="1">
    <source>
        <dbReference type="ARBA" id="ARBA00023015"/>
    </source>
</evidence>
<dbReference type="PANTHER" id="PTHR44688:SF16">
    <property type="entry name" value="DNA-BINDING TRANSCRIPTIONAL ACTIVATOR DEVR_DOSR"/>
    <property type="match status" value="1"/>
</dbReference>
<keyword evidence="1" id="KW-0805">Transcription regulation</keyword>
<dbReference type="Gene3D" id="1.10.10.10">
    <property type="entry name" value="Winged helix-like DNA-binding domain superfamily/Winged helix DNA-binding domain"/>
    <property type="match status" value="1"/>
</dbReference>
<reference evidence="6 7" key="1">
    <citation type="submission" date="2020-08" db="EMBL/GenBank/DDBJ databases">
        <title>Sequencing the genomes of 1000 actinobacteria strains.</title>
        <authorList>
            <person name="Klenk H.-P."/>
        </authorList>
    </citation>
    <scope>NUCLEOTIDE SEQUENCE [LARGE SCALE GENOMIC DNA]</scope>
    <source>
        <strain evidence="6 7">DSM 20419</strain>
    </source>
</reference>
<gene>
    <name evidence="6" type="ORF">FHX72_000464</name>
</gene>
<evidence type="ECO:0000256" key="4">
    <source>
        <dbReference type="SAM" id="MobiDB-lite"/>
    </source>
</evidence>